<dbReference type="Proteomes" id="UP000831817">
    <property type="component" value="Chromosome"/>
</dbReference>
<keyword evidence="2" id="KW-1185">Reference proteome</keyword>
<gene>
    <name evidence="1" type="ORF">MTTB_03240</name>
</gene>
<organism evidence="1 2">
    <name type="scientific">Methanothermobacter tenebrarum</name>
    <dbReference type="NCBI Taxonomy" id="680118"/>
    <lineage>
        <taxon>Archaea</taxon>
        <taxon>Methanobacteriati</taxon>
        <taxon>Methanobacteriota</taxon>
        <taxon>Methanomada group</taxon>
        <taxon>Methanobacteria</taxon>
        <taxon>Methanobacteriales</taxon>
        <taxon>Methanobacteriaceae</taxon>
        <taxon>Methanothermobacter</taxon>
    </lineage>
</organism>
<dbReference type="GeneID" id="71964832"/>
<dbReference type="EMBL" id="AP025698">
    <property type="protein sequence ID" value="BDH78945.1"/>
    <property type="molecule type" value="Genomic_DNA"/>
</dbReference>
<name>A0ABN6P9S3_9EURY</name>
<proteinExistence type="predicted"/>
<evidence type="ECO:0000313" key="1">
    <source>
        <dbReference type="EMBL" id="BDH78945.1"/>
    </source>
</evidence>
<reference evidence="1 2" key="1">
    <citation type="submission" date="2022-04" db="EMBL/GenBank/DDBJ databases">
        <title>Complete genome of Methanothermobacter tenebrarum strain RMAS.</title>
        <authorList>
            <person name="Nakamura K."/>
            <person name="Oshima K."/>
            <person name="Hattori M."/>
            <person name="Kamagata Y."/>
            <person name="Takamizawa K."/>
        </authorList>
    </citation>
    <scope>NUCLEOTIDE SEQUENCE [LARGE SCALE GENOMIC DNA]</scope>
    <source>
        <strain evidence="1 2">RMAS</strain>
    </source>
</reference>
<accession>A0ABN6P9S3</accession>
<dbReference type="RefSeq" id="WP_248564803.1">
    <property type="nucleotide sequence ID" value="NZ_AP025698.1"/>
</dbReference>
<protein>
    <submittedName>
        <fullName evidence="1">Uncharacterized protein</fullName>
    </submittedName>
</protein>
<evidence type="ECO:0000313" key="2">
    <source>
        <dbReference type="Proteomes" id="UP000831817"/>
    </source>
</evidence>
<sequence>MIQASNKARIMSEPVLQFTGNWIIDLGMLGLVSLLEEIYDWDILEIQKRVKENEEIVYYGFFPFAYICSEIKRKGSTIPQKIIENFVNRINKRKFKSRREIFDFTWENYITKATTKFWKRNKK</sequence>